<dbReference type="Pfam" id="PF06779">
    <property type="entry name" value="MFS_4"/>
    <property type="match status" value="1"/>
</dbReference>
<dbReference type="Proteomes" id="UP001440984">
    <property type="component" value="Unassembled WGS sequence"/>
</dbReference>
<dbReference type="PANTHER" id="PTHR23517">
    <property type="entry name" value="RESISTANCE PROTEIN MDTM, PUTATIVE-RELATED-RELATED"/>
    <property type="match status" value="1"/>
</dbReference>
<reference evidence="9 10" key="1">
    <citation type="submission" date="2024-05" db="EMBL/GenBank/DDBJ databases">
        <authorList>
            <person name="Zhao H."/>
            <person name="Xu Y."/>
            <person name="Lin S."/>
            <person name="Spain J.C."/>
            <person name="Zhou N.-Y."/>
        </authorList>
    </citation>
    <scope>NUCLEOTIDE SEQUENCE [LARGE SCALE GENOMIC DNA]</scope>
    <source>
        <strain evidence="9 10">NEAU-NG30</strain>
    </source>
</reference>
<feature type="transmembrane region" description="Helical" evidence="7">
    <location>
        <begin position="275"/>
        <end position="299"/>
    </location>
</feature>
<feature type="transmembrane region" description="Helical" evidence="7">
    <location>
        <begin position="21"/>
        <end position="41"/>
    </location>
</feature>
<proteinExistence type="predicted"/>
<feature type="transmembrane region" description="Helical" evidence="7">
    <location>
        <begin position="213"/>
        <end position="236"/>
    </location>
</feature>
<keyword evidence="4 7" id="KW-0812">Transmembrane</keyword>
<feature type="domain" description="Major facilitator superfamily (MFS) profile" evidence="8">
    <location>
        <begin position="1"/>
        <end position="384"/>
    </location>
</feature>
<keyword evidence="3" id="KW-1003">Cell membrane</keyword>
<feature type="transmembrane region" description="Helical" evidence="7">
    <location>
        <begin position="144"/>
        <end position="167"/>
    </location>
</feature>
<feature type="transmembrane region" description="Helical" evidence="7">
    <location>
        <begin position="334"/>
        <end position="355"/>
    </location>
</feature>
<dbReference type="InterPro" id="IPR020846">
    <property type="entry name" value="MFS_dom"/>
</dbReference>
<feature type="transmembrane region" description="Helical" evidence="7">
    <location>
        <begin position="83"/>
        <end position="103"/>
    </location>
</feature>
<evidence type="ECO:0000256" key="1">
    <source>
        <dbReference type="ARBA" id="ARBA00004651"/>
    </source>
</evidence>
<feature type="transmembrane region" description="Helical" evidence="7">
    <location>
        <begin position="53"/>
        <end position="76"/>
    </location>
</feature>
<dbReference type="PROSITE" id="PS50850">
    <property type="entry name" value="MFS"/>
    <property type="match status" value="1"/>
</dbReference>
<feature type="transmembrane region" description="Helical" evidence="7">
    <location>
        <begin position="305"/>
        <end position="327"/>
    </location>
</feature>
<accession>A0ABV0LT28</accession>
<keyword evidence="10" id="KW-1185">Reference proteome</keyword>
<gene>
    <name evidence="9" type="ORF">ABJI51_40725</name>
</gene>
<dbReference type="InterPro" id="IPR050171">
    <property type="entry name" value="MFS_Transporters"/>
</dbReference>
<feature type="transmembrane region" description="Helical" evidence="7">
    <location>
        <begin position="248"/>
        <end position="268"/>
    </location>
</feature>
<comment type="caution">
    <text evidence="9">The sequence shown here is derived from an EMBL/GenBank/DDBJ whole genome shotgun (WGS) entry which is preliminary data.</text>
</comment>
<dbReference type="InterPro" id="IPR010645">
    <property type="entry name" value="MFS_4"/>
</dbReference>
<sequence length="384" mass="38433">MSATTVQVDDTRGATAWRFGLPGLATLAVCFGFARYGYGLFLPRFQAEFGGSAGALGAVTSAGYVLGLVALGGVAWSSGRLGARWPVAFGVACAAAGMLMIGLARGPVLLAAGVAVAGTAPCWVWAPYADVVQDEVRPAGRRHALAMISTGTTFGIAVAGSVAALVPGAGWRVVWLAAAAAALVVTGWNLRVLPARPRQATEGRAKLFARPGVGRLLVAATSFGLVGAACWSFAGVAVTAGDPRIGPLLWALTGLAGAAGLAAGLLVRTQGLRRVYVAAQVVIAAASVLFGLAACGWGFAVAAAVLYGAGFMTGGALLPLRSAALFADRPTRGFSLVIVFNTLGAAAGPAAFGFVVDHAGLTTAFVLTAALALASIAVLPGKER</sequence>
<dbReference type="Gene3D" id="1.20.1250.20">
    <property type="entry name" value="MFS general substrate transporter like domains"/>
    <property type="match status" value="1"/>
</dbReference>
<evidence type="ECO:0000259" key="8">
    <source>
        <dbReference type="PROSITE" id="PS50850"/>
    </source>
</evidence>
<keyword evidence="5 7" id="KW-1133">Transmembrane helix</keyword>
<comment type="subcellular location">
    <subcellularLocation>
        <location evidence="1">Cell membrane</location>
        <topology evidence="1">Multi-pass membrane protein</topology>
    </subcellularLocation>
</comment>
<feature type="transmembrane region" description="Helical" evidence="7">
    <location>
        <begin position="173"/>
        <end position="192"/>
    </location>
</feature>
<evidence type="ECO:0000256" key="5">
    <source>
        <dbReference type="ARBA" id="ARBA00022989"/>
    </source>
</evidence>
<evidence type="ECO:0000256" key="7">
    <source>
        <dbReference type="SAM" id="Phobius"/>
    </source>
</evidence>
<evidence type="ECO:0000313" key="10">
    <source>
        <dbReference type="Proteomes" id="UP001440984"/>
    </source>
</evidence>
<organism evidence="9 10">
    <name type="scientific">Amycolatopsis melonis</name>
    <dbReference type="NCBI Taxonomy" id="3156488"/>
    <lineage>
        <taxon>Bacteria</taxon>
        <taxon>Bacillati</taxon>
        <taxon>Actinomycetota</taxon>
        <taxon>Actinomycetes</taxon>
        <taxon>Pseudonocardiales</taxon>
        <taxon>Pseudonocardiaceae</taxon>
        <taxon>Amycolatopsis</taxon>
    </lineage>
</organism>
<dbReference type="SUPFAM" id="SSF103473">
    <property type="entry name" value="MFS general substrate transporter"/>
    <property type="match status" value="1"/>
</dbReference>
<evidence type="ECO:0000256" key="6">
    <source>
        <dbReference type="ARBA" id="ARBA00023136"/>
    </source>
</evidence>
<feature type="transmembrane region" description="Helical" evidence="7">
    <location>
        <begin position="109"/>
        <end position="132"/>
    </location>
</feature>
<evidence type="ECO:0000313" key="9">
    <source>
        <dbReference type="EMBL" id="MEQ0565439.1"/>
    </source>
</evidence>
<dbReference type="RefSeq" id="WP_348956531.1">
    <property type="nucleotide sequence ID" value="NZ_JBDZYD010000020.1"/>
</dbReference>
<keyword evidence="2" id="KW-0813">Transport</keyword>
<name>A0ABV0LT28_9PSEU</name>
<evidence type="ECO:0000256" key="2">
    <source>
        <dbReference type="ARBA" id="ARBA00022448"/>
    </source>
</evidence>
<dbReference type="InterPro" id="IPR036259">
    <property type="entry name" value="MFS_trans_sf"/>
</dbReference>
<evidence type="ECO:0000256" key="3">
    <source>
        <dbReference type="ARBA" id="ARBA00022475"/>
    </source>
</evidence>
<feature type="transmembrane region" description="Helical" evidence="7">
    <location>
        <begin position="361"/>
        <end position="379"/>
    </location>
</feature>
<evidence type="ECO:0000256" key="4">
    <source>
        <dbReference type="ARBA" id="ARBA00022692"/>
    </source>
</evidence>
<protein>
    <submittedName>
        <fullName evidence="9">MFS transporter</fullName>
    </submittedName>
</protein>
<dbReference type="EMBL" id="JBDZYD010000020">
    <property type="protein sequence ID" value="MEQ0565439.1"/>
    <property type="molecule type" value="Genomic_DNA"/>
</dbReference>
<keyword evidence="6 7" id="KW-0472">Membrane</keyword>